<evidence type="ECO:0000256" key="6">
    <source>
        <dbReference type="HAMAP-Rule" id="MF_01363"/>
    </source>
</evidence>
<dbReference type="HAMAP" id="MF_01363">
    <property type="entry name" value="Ribosomal_bL21"/>
    <property type="match status" value="1"/>
</dbReference>
<keyword evidence="4 6" id="KW-0689">Ribosomal protein</keyword>
<evidence type="ECO:0000256" key="4">
    <source>
        <dbReference type="ARBA" id="ARBA00022980"/>
    </source>
</evidence>
<proteinExistence type="inferred from homology"/>
<dbReference type="GO" id="GO:0006412">
    <property type="term" value="P:translation"/>
    <property type="evidence" value="ECO:0007669"/>
    <property type="project" value="UniProtKB-UniRule"/>
</dbReference>
<sequence>MYAVIRIGGEQHLVRNEDVIQARKMTFAEGEKIKIDDVLLLCDGDEVSVGRPNLQGVSVDAEVRGHGKEKKIVVFKKKRRKGYSRKTGHRQQFTEIKILKIKGEVKDGS</sequence>
<dbReference type="GO" id="GO:0005840">
    <property type="term" value="C:ribosome"/>
    <property type="evidence" value="ECO:0007669"/>
    <property type="project" value="UniProtKB-KW"/>
</dbReference>
<dbReference type="Pfam" id="PF00829">
    <property type="entry name" value="Ribosomal_L21p"/>
    <property type="match status" value="1"/>
</dbReference>
<name>A0A399FYR2_UNCN2</name>
<keyword evidence="5 6" id="KW-0687">Ribonucleoprotein</keyword>
<dbReference type="GO" id="GO:0005737">
    <property type="term" value="C:cytoplasm"/>
    <property type="evidence" value="ECO:0007669"/>
    <property type="project" value="UniProtKB-ARBA"/>
</dbReference>
<reference evidence="8 9" key="1">
    <citation type="submission" date="2018-08" db="EMBL/GenBank/DDBJ databases">
        <title>Draft genome of candidate division NPL-UPA2 bacterium Unc8 that adapted to ultra-basic serpentinizing groundwater.</title>
        <authorList>
            <person name="Ishii S."/>
            <person name="Suzuki S."/>
            <person name="Nealson K.H."/>
        </authorList>
    </citation>
    <scope>NUCLEOTIDE SEQUENCE [LARGE SCALE GENOMIC DNA]</scope>
    <source>
        <strain evidence="8">Unc8</strain>
    </source>
</reference>
<dbReference type="AlphaFoldDB" id="A0A399FYR2"/>
<dbReference type="PANTHER" id="PTHR21349:SF0">
    <property type="entry name" value="LARGE RIBOSOMAL SUBUNIT PROTEIN BL21M"/>
    <property type="match status" value="1"/>
</dbReference>
<keyword evidence="3 6" id="KW-0694">RNA-binding</keyword>
<dbReference type="GO" id="GO:0003735">
    <property type="term" value="F:structural constituent of ribosome"/>
    <property type="evidence" value="ECO:0007669"/>
    <property type="project" value="InterPro"/>
</dbReference>
<dbReference type="PROSITE" id="PS01169">
    <property type="entry name" value="RIBOSOMAL_L21"/>
    <property type="match status" value="1"/>
</dbReference>
<dbReference type="InterPro" id="IPR001787">
    <property type="entry name" value="Ribosomal_bL21"/>
</dbReference>
<comment type="function">
    <text evidence="6 7">This protein binds to 23S rRNA in the presence of protein L20.</text>
</comment>
<evidence type="ECO:0000256" key="5">
    <source>
        <dbReference type="ARBA" id="ARBA00023274"/>
    </source>
</evidence>
<protein>
    <recommendedName>
        <fullName evidence="6">Large ribosomal subunit protein bL21</fullName>
    </recommendedName>
</protein>
<accession>A0A399FYR2</accession>
<dbReference type="InterPro" id="IPR018258">
    <property type="entry name" value="Ribosomal_bL21_CS"/>
</dbReference>
<dbReference type="InterPro" id="IPR028909">
    <property type="entry name" value="bL21-like"/>
</dbReference>
<comment type="similarity">
    <text evidence="1 6 7">Belongs to the bacterial ribosomal protein bL21 family.</text>
</comment>
<evidence type="ECO:0000256" key="1">
    <source>
        <dbReference type="ARBA" id="ARBA00008563"/>
    </source>
</evidence>
<comment type="caution">
    <text evidence="8">The sequence shown here is derived from an EMBL/GenBank/DDBJ whole genome shotgun (WGS) entry which is preliminary data.</text>
</comment>
<evidence type="ECO:0000256" key="7">
    <source>
        <dbReference type="RuleBase" id="RU000562"/>
    </source>
</evidence>
<dbReference type="NCBIfam" id="TIGR00061">
    <property type="entry name" value="L21"/>
    <property type="match status" value="1"/>
</dbReference>
<evidence type="ECO:0000256" key="3">
    <source>
        <dbReference type="ARBA" id="ARBA00022884"/>
    </source>
</evidence>
<evidence type="ECO:0000256" key="2">
    <source>
        <dbReference type="ARBA" id="ARBA00022730"/>
    </source>
</evidence>
<gene>
    <name evidence="6 8" type="primary">rplU</name>
    <name evidence="8" type="ORF">B9J77_02545</name>
</gene>
<dbReference type="PANTHER" id="PTHR21349">
    <property type="entry name" value="50S RIBOSOMAL PROTEIN L21"/>
    <property type="match status" value="1"/>
</dbReference>
<keyword evidence="2 6" id="KW-0699">rRNA-binding</keyword>
<dbReference type="Proteomes" id="UP000266287">
    <property type="component" value="Unassembled WGS sequence"/>
</dbReference>
<evidence type="ECO:0000313" key="8">
    <source>
        <dbReference type="EMBL" id="RII00382.1"/>
    </source>
</evidence>
<dbReference type="EMBL" id="NDHY01000004">
    <property type="protein sequence ID" value="RII00382.1"/>
    <property type="molecule type" value="Genomic_DNA"/>
</dbReference>
<dbReference type="GO" id="GO:0019843">
    <property type="term" value="F:rRNA binding"/>
    <property type="evidence" value="ECO:0007669"/>
    <property type="project" value="UniProtKB-UniRule"/>
</dbReference>
<dbReference type="InterPro" id="IPR036164">
    <property type="entry name" value="bL21-like_sf"/>
</dbReference>
<dbReference type="SUPFAM" id="SSF141091">
    <property type="entry name" value="L21p-like"/>
    <property type="match status" value="1"/>
</dbReference>
<comment type="subunit">
    <text evidence="6">Part of the 50S ribosomal subunit. Contacts protein L20.</text>
</comment>
<organism evidence="8 9">
    <name type="scientific">candidate division NPL-UPA2 bacterium Unc8</name>
    <dbReference type="NCBI Taxonomy" id="1980939"/>
    <lineage>
        <taxon>Bacteria</taxon>
    </lineage>
</organism>
<dbReference type="GO" id="GO:1990904">
    <property type="term" value="C:ribonucleoprotein complex"/>
    <property type="evidence" value="ECO:0007669"/>
    <property type="project" value="UniProtKB-KW"/>
</dbReference>
<evidence type="ECO:0000313" key="9">
    <source>
        <dbReference type="Proteomes" id="UP000266287"/>
    </source>
</evidence>